<proteinExistence type="predicted"/>
<dbReference type="SUPFAM" id="SSF53335">
    <property type="entry name" value="S-adenosyl-L-methionine-dependent methyltransferases"/>
    <property type="match status" value="1"/>
</dbReference>
<dbReference type="EMBL" id="FLUV01002295">
    <property type="protein sequence ID" value="SBW28075.1"/>
    <property type="molecule type" value="Genomic_DNA"/>
</dbReference>
<evidence type="ECO:0000313" key="3">
    <source>
        <dbReference type="Proteomes" id="UP000199013"/>
    </source>
</evidence>
<organism evidence="2 3">
    <name type="scientific">Candidatus Protofrankia californiensis</name>
    <dbReference type="NCBI Taxonomy" id="1839754"/>
    <lineage>
        <taxon>Bacteria</taxon>
        <taxon>Bacillati</taxon>
        <taxon>Actinomycetota</taxon>
        <taxon>Actinomycetes</taxon>
        <taxon>Frankiales</taxon>
        <taxon>Frankiaceae</taxon>
        <taxon>Protofrankia</taxon>
    </lineage>
</organism>
<evidence type="ECO:0000313" key="2">
    <source>
        <dbReference type="EMBL" id="SBW28075.1"/>
    </source>
</evidence>
<dbReference type="PANTHER" id="PTHR34203:SF15">
    <property type="entry name" value="SLL1173 PROTEIN"/>
    <property type="match status" value="1"/>
</dbReference>
<evidence type="ECO:0000259" key="1">
    <source>
        <dbReference type="Pfam" id="PF05050"/>
    </source>
</evidence>
<gene>
    <name evidence="2" type="ORF">FDG2_5524</name>
</gene>
<reference evidence="3" key="1">
    <citation type="submission" date="2016-02" db="EMBL/GenBank/DDBJ databases">
        <authorList>
            <person name="Wibberg D."/>
        </authorList>
    </citation>
    <scope>NUCLEOTIDE SEQUENCE [LARGE SCALE GENOMIC DNA]</scope>
</reference>
<name>A0A1C3PE13_9ACTN</name>
<feature type="domain" description="Methyltransferase FkbM" evidence="1">
    <location>
        <begin position="55"/>
        <end position="263"/>
    </location>
</feature>
<dbReference type="InterPro" id="IPR029063">
    <property type="entry name" value="SAM-dependent_MTases_sf"/>
</dbReference>
<dbReference type="AlphaFoldDB" id="A0A1C3PE13"/>
<dbReference type="InterPro" id="IPR006342">
    <property type="entry name" value="FkbM_mtfrase"/>
</dbReference>
<dbReference type="NCBIfam" id="TIGR01444">
    <property type="entry name" value="fkbM_fam"/>
    <property type="match status" value="1"/>
</dbReference>
<protein>
    <recommendedName>
        <fullName evidence="1">Methyltransferase FkbM domain-containing protein</fullName>
    </recommendedName>
</protein>
<dbReference type="Proteomes" id="UP000199013">
    <property type="component" value="Unassembled WGS sequence"/>
</dbReference>
<dbReference type="InterPro" id="IPR052514">
    <property type="entry name" value="SAM-dependent_MTase"/>
</dbReference>
<dbReference type="Gene3D" id="3.40.50.150">
    <property type="entry name" value="Vaccinia Virus protein VP39"/>
    <property type="match status" value="1"/>
</dbReference>
<sequence length="314" mass="35485">MGNIITTYYVEGTQFLFEDPDHSVVRDCVPGQAYEPLVASLLSAALQEPDARFADIGALYGFFSCWAARHVPGLSVTAFEPEPTYVEVMRRNIARNRVNVQVAQVALTDKEGDVPFLGRTVEPVGEWSNWRRSYPSSLRNLPSRALDKVASADVERHIVAGYNAPHAGLLAVSARTWQVKLQGRTAVDDSHSVPGIDLDTYAERHNWYPTAVKIDVHGGEGLVLRSMRQILARSVRHLLLELHTLDYLVDTTYEEIFSILEKSGLTLYEVRGFRHSRGSLIQLTPERRKQICDPRTWTPEELYFMRFIYACCTS</sequence>
<dbReference type="PANTHER" id="PTHR34203">
    <property type="entry name" value="METHYLTRANSFERASE, FKBM FAMILY PROTEIN"/>
    <property type="match status" value="1"/>
</dbReference>
<keyword evidence="3" id="KW-1185">Reference proteome</keyword>
<accession>A0A1C3PE13</accession>
<dbReference type="Pfam" id="PF05050">
    <property type="entry name" value="Methyltransf_21"/>
    <property type="match status" value="1"/>
</dbReference>